<reference evidence="1" key="1">
    <citation type="submission" date="2023-10" db="EMBL/GenBank/DDBJ databases">
        <authorList>
            <person name="Rodriguez Cubillos JULIANA M."/>
            <person name="De Vega J."/>
        </authorList>
    </citation>
    <scope>NUCLEOTIDE SEQUENCE</scope>
</reference>
<dbReference type="Proteomes" id="UP001177021">
    <property type="component" value="Unassembled WGS sequence"/>
</dbReference>
<dbReference type="EMBL" id="CASHSV030000716">
    <property type="protein sequence ID" value="CAJ2675417.1"/>
    <property type="molecule type" value="Genomic_DNA"/>
</dbReference>
<organism evidence="1 2">
    <name type="scientific">Trifolium pratense</name>
    <name type="common">Red clover</name>
    <dbReference type="NCBI Taxonomy" id="57577"/>
    <lineage>
        <taxon>Eukaryota</taxon>
        <taxon>Viridiplantae</taxon>
        <taxon>Streptophyta</taxon>
        <taxon>Embryophyta</taxon>
        <taxon>Tracheophyta</taxon>
        <taxon>Spermatophyta</taxon>
        <taxon>Magnoliopsida</taxon>
        <taxon>eudicotyledons</taxon>
        <taxon>Gunneridae</taxon>
        <taxon>Pentapetalae</taxon>
        <taxon>rosids</taxon>
        <taxon>fabids</taxon>
        <taxon>Fabales</taxon>
        <taxon>Fabaceae</taxon>
        <taxon>Papilionoideae</taxon>
        <taxon>50 kb inversion clade</taxon>
        <taxon>NPAAA clade</taxon>
        <taxon>Hologalegina</taxon>
        <taxon>IRL clade</taxon>
        <taxon>Trifolieae</taxon>
        <taxon>Trifolium</taxon>
    </lineage>
</organism>
<accession>A0ACB0M3L3</accession>
<sequence length="227" mass="26270">NQLHTVSNFSLFPFFIIFIISSFFFKNFKQTKKIHSPNCSNSDESTKSQPDSSMEGIRENEEWTDEKHSMYIKSIEASFVNDLYDSKQTGSSFSSKVKPNQSSTGQFKVLRGGCWQKMNFERENSQMSRVNQHHDLIANPWIQHYRSSSKQESAIAASPITQQVVSFSQKKKNSSKSGQFHMSESQFYHQNMLYSDTEVSDQNFVDEEVKCEKKITSNAKRRKSFDC</sequence>
<name>A0ACB0M3L3_TRIPR</name>
<evidence type="ECO:0000313" key="2">
    <source>
        <dbReference type="Proteomes" id="UP001177021"/>
    </source>
</evidence>
<gene>
    <name evidence="1" type="ORF">MILVUS5_LOCUS38449</name>
</gene>
<protein>
    <submittedName>
        <fullName evidence="1">Uncharacterized protein</fullName>
    </submittedName>
</protein>
<keyword evidence="2" id="KW-1185">Reference proteome</keyword>
<proteinExistence type="predicted"/>
<evidence type="ECO:0000313" key="1">
    <source>
        <dbReference type="EMBL" id="CAJ2675417.1"/>
    </source>
</evidence>
<feature type="non-terminal residue" evidence="1">
    <location>
        <position position="1"/>
    </location>
</feature>
<comment type="caution">
    <text evidence="1">The sequence shown here is derived from an EMBL/GenBank/DDBJ whole genome shotgun (WGS) entry which is preliminary data.</text>
</comment>